<dbReference type="Pfam" id="PF00550">
    <property type="entry name" value="PP-binding"/>
    <property type="match status" value="1"/>
</dbReference>
<keyword evidence="1" id="KW-0596">Phosphopantetheine</keyword>
<dbReference type="InterPro" id="IPR029058">
    <property type="entry name" value="AB_hydrolase_fold"/>
</dbReference>
<dbReference type="GO" id="GO:0017000">
    <property type="term" value="P:antibiotic biosynthetic process"/>
    <property type="evidence" value="ECO:0007669"/>
    <property type="project" value="UniProtKB-ARBA"/>
</dbReference>
<dbReference type="SMART" id="SM00823">
    <property type="entry name" value="PKS_PP"/>
    <property type="match status" value="1"/>
</dbReference>
<name>A0A5B8JJQ9_9ACTN</name>
<reference evidence="5 6" key="1">
    <citation type="submission" date="2019-07" db="EMBL/GenBank/DDBJ databases">
        <authorList>
            <person name="Zhu P."/>
        </authorList>
    </citation>
    <scope>NUCLEOTIDE SEQUENCE [LARGE SCALE GENOMIC DNA]</scope>
    <source>
        <strain evidence="5 6">SSL-25</strain>
    </source>
</reference>
<evidence type="ECO:0000259" key="4">
    <source>
        <dbReference type="PROSITE" id="PS50075"/>
    </source>
</evidence>
<dbReference type="InterPro" id="IPR036736">
    <property type="entry name" value="ACP-like_sf"/>
</dbReference>
<dbReference type="GO" id="GO:0031177">
    <property type="term" value="F:phosphopantetheine binding"/>
    <property type="evidence" value="ECO:0007669"/>
    <property type="project" value="InterPro"/>
</dbReference>
<evidence type="ECO:0000313" key="5">
    <source>
        <dbReference type="EMBL" id="QDY80091.1"/>
    </source>
</evidence>
<evidence type="ECO:0000256" key="1">
    <source>
        <dbReference type="ARBA" id="ARBA00022450"/>
    </source>
</evidence>
<evidence type="ECO:0000313" key="6">
    <source>
        <dbReference type="Proteomes" id="UP000320580"/>
    </source>
</evidence>
<protein>
    <submittedName>
        <fullName evidence="5">Acyl carrier protein</fullName>
    </submittedName>
</protein>
<accession>A0A5B8JJQ9</accession>
<proteinExistence type="predicted"/>
<keyword evidence="6" id="KW-1185">Reference proteome</keyword>
<dbReference type="AlphaFoldDB" id="A0A5B8JJQ9"/>
<organism evidence="5 6">
    <name type="scientific">Streptomyces qinzhouensis</name>
    <dbReference type="NCBI Taxonomy" id="2599401"/>
    <lineage>
        <taxon>Bacteria</taxon>
        <taxon>Bacillati</taxon>
        <taxon>Actinomycetota</taxon>
        <taxon>Actinomycetes</taxon>
        <taxon>Kitasatosporales</taxon>
        <taxon>Streptomycetaceae</taxon>
        <taxon>Streptomyces</taxon>
    </lineage>
</organism>
<evidence type="ECO:0000256" key="2">
    <source>
        <dbReference type="ARBA" id="ARBA00022553"/>
    </source>
</evidence>
<dbReference type="OrthoDB" id="2085352at2"/>
<dbReference type="Gene3D" id="3.40.50.1820">
    <property type="entry name" value="alpha/beta hydrolase"/>
    <property type="match status" value="1"/>
</dbReference>
<sequence length="123" mass="13107">MESLPQVHRRGGQDEASEGQTAPSVAPETPAPENPAPEPPAPEARVPEPLGQEIAALWGEYLDGCEVGPDDDFFALGGNSLIGIKIIDRVSRDYGVELSVRAFYLAQTPARVAGLIEQGRART</sequence>
<dbReference type="InterPro" id="IPR009081">
    <property type="entry name" value="PP-bd_ACP"/>
</dbReference>
<feature type="region of interest" description="Disordered" evidence="3">
    <location>
        <begin position="1"/>
        <end position="50"/>
    </location>
</feature>
<feature type="domain" description="Carrier" evidence="4">
    <location>
        <begin position="45"/>
        <end position="120"/>
    </location>
</feature>
<dbReference type="KEGG" id="sqz:FQU76_30330"/>
<dbReference type="SUPFAM" id="SSF47336">
    <property type="entry name" value="ACP-like"/>
    <property type="match status" value="1"/>
</dbReference>
<dbReference type="InterPro" id="IPR020806">
    <property type="entry name" value="PKS_PP-bd"/>
</dbReference>
<feature type="compositionally biased region" description="Pro residues" evidence="3">
    <location>
        <begin position="29"/>
        <end position="42"/>
    </location>
</feature>
<dbReference type="InterPro" id="IPR006162">
    <property type="entry name" value="Ppantetheine_attach_site"/>
</dbReference>
<keyword evidence="2" id="KW-0597">Phosphoprotein</keyword>
<dbReference type="EMBL" id="CP042266">
    <property type="protein sequence ID" value="QDY80091.1"/>
    <property type="molecule type" value="Genomic_DNA"/>
</dbReference>
<dbReference type="PROSITE" id="PS00012">
    <property type="entry name" value="PHOSPHOPANTETHEINE"/>
    <property type="match status" value="1"/>
</dbReference>
<evidence type="ECO:0000256" key="3">
    <source>
        <dbReference type="SAM" id="MobiDB-lite"/>
    </source>
</evidence>
<gene>
    <name evidence="5" type="ORF">FQU76_30330</name>
</gene>
<dbReference type="Proteomes" id="UP000320580">
    <property type="component" value="Chromosome"/>
</dbReference>
<dbReference type="PROSITE" id="PS50075">
    <property type="entry name" value="CARRIER"/>
    <property type="match status" value="1"/>
</dbReference>